<dbReference type="RefSeq" id="WP_074243265.1">
    <property type="nucleotide sequence ID" value="NZ_FSRA01000002.1"/>
</dbReference>
<dbReference type="PANTHER" id="PTHR41532">
    <property type="entry name" value="FIXS PROTEIN"/>
    <property type="match status" value="1"/>
</dbReference>
<sequence length="53" mass="5988">MSVILLLLGASLAVALFFLIAFIWSVKDGQYEDDFSPAHRILFEDKSDKQKTV</sequence>
<protein>
    <submittedName>
        <fullName evidence="1">Cytochrome oxidase maturation protein, cbb3-type</fullName>
    </submittedName>
</protein>
<dbReference type="EMBL" id="FSRA01000002">
    <property type="protein sequence ID" value="SIO54486.1"/>
    <property type="molecule type" value="Genomic_DNA"/>
</dbReference>
<keyword evidence="2" id="KW-1185">Reference proteome</keyword>
<dbReference type="Pfam" id="PF03597">
    <property type="entry name" value="FixS"/>
    <property type="match status" value="1"/>
</dbReference>
<reference evidence="1 2" key="1">
    <citation type="submission" date="2016-11" db="EMBL/GenBank/DDBJ databases">
        <authorList>
            <person name="Jaros S."/>
            <person name="Januszkiewicz K."/>
            <person name="Wedrychowicz H."/>
        </authorList>
    </citation>
    <scope>NUCLEOTIDE SEQUENCE [LARGE SCALE GENOMIC DNA]</scope>
    <source>
        <strain evidence="1 2">DSM 24787</strain>
    </source>
</reference>
<dbReference type="PANTHER" id="PTHR41532:SF1">
    <property type="entry name" value="FIXS PROTEIN"/>
    <property type="match status" value="1"/>
</dbReference>
<organism evidence="1 2">
    <name type="scientific">Chitinophaga niabensis</name>
    <dbReference type="NCBI Taxonomy" id="536979"/>
    <lineage>
        <taxon>Bacteria</taxon>
        <taxon>Pseudomonadati</taxon>
        <taxon>Bacteroidota</taxon>
        <taxon>Chitinophagia</taxon>
        <taxon>Chitinophagales</taxon>
        <taxon>Chitinophagaceae</taxon>
        <taxon>Chitinophaga</taxon>
    </lineage>
</organism>
<evidence type="ECO:0000313" key="2">
    <source>
        <dbReference type="Proteomes" id="UP000185003"/>
    </source>
</evidence>
<dbReference type="OrthoDB" id="9802763at2"/>
<dbReference type="Proteomes" id="UP000185003">
    <property type="component" value="Unassembled WGS sequence"/>
</dbReference>
<dbReference type="InterPro" id="IPR004714">
    <property type="entry name" value="Cyt_oxidase_maturation_cbb3"/>
</dbReference>
<accession>A0A1N6KDT4</accession>
<dbReference type="AlphaFoldDB" id="A0A1N6KDT4"/>
<evidence type="ECO:0000313" key="1">
    <source>
        <dbReference type="EMBL" id="SIO54486.1"/>
    </source>
</evidence>
<dbReference type="NCBIfam" id="TIGR00847">
    <property type="entry name" value="ccoS"/>
    <property type="match status" value="1"/>
</dbReference>
<dbReference type="STRING" id="536979.SAMN04488055_5611"/>
<gene>
    <name evidence="1" type="ORF">SAMN04488055_5611</name>
</gene>
<proteinExistence type="predicted"/>
<name>A0A1N6KDT4_9BACT</name>